<reference evidence="3" key="1">
    <citation type="submission" date="2021-01" db="EMBL/GenBank/DDBJ databases">
        <authorList>
            <person name="Corre E."/>
            <person name="Pelletier E."/>
            <person name="Niang G."/>
            <person name="Scheremetjew M."/>
            <person name="Finn R."/>
            <person name="Kale V."/>
            <person name="Holt S."/>
            <person name="Cochrane G."/>
            <person name="Meng A."/>
            <person name="Brown T."/>
            <person name="Cohen L."/>
        </authorList>
    </citation>
    <scope>NUCLEOTIDE SEQUENCE</scope>
    <source>
        <strain evidence="3">GSO104</strain>
    </source>
</reference>
<proteinExistence type="predicted"/>
<feature type="compositionally biased region" description="Basic and acidic residues" evidence="1">
    <location>
        <begin position="130"/>
        <end position="139"/>
    </location>
</feature>
<keyword evidence="2" id="KW-0732">Signal</keyword>
<accession>A0A7S4UHI9</accession>
<gene>
    <name evidence="3" type="ORF">DBRI00130_LOCUS3070</name>
</gene>
<organism evidence="3">
    <name type="scientific">Ditylum brightwellii</name>
    <dbReference type="NCBI Taxonomy" id="49249"/>
    <lineage>
        <taxon>Eukaryota</taxon>
        <taxon>Sar</taxon>
        <taxon>Stramenopiles</taxon>
        <taxon>Ochrophyta</taxon>
        <taxon>Bacillariophyta</taxon>
        <taxon>Mediophyceae</taxon>
        <taxon>Lithodesmiophycidae</taxon>
        <taxon>Lithodesmiales</taxon>
        <taxon>Lithodesmiaceae</taxon>
        <taxon>Ditylum</taxon>
    </lineage>
</organism>
<protein>
    <submittedName>
        <fullName evidence="3">Uncharacterized protein</fullName>
    </submittedName>
</protein>
<evidence type="ECO:0000313" key="3">
    <source>
        <dbReference type="EMBL" id="CAE4584151.1"/>
    </source>
</evidence>
<evidence type="ECO:0000256" key="2">
    <source>
        <dbReference type="SAM" id="SignalP"/>
    </source>
</evidence>
<name>A0A7S4UHI9_9STRA</name>
<dbReference type="EMBL" id="HBNS01003780">
    <property type="protein sequence ID" value="CAE4584151.1"/>
    <property type="molecule type" value="Transcribed_RNA"/>
</dbReference>
<sequence>MLWLLSFLCQYILVKCQFVQNTNIPPKKKRLPPCEKNLHPFKTSLTNIHTSSHTHASTESTVNPMESSSIALEAAGASIQQRRPIADVGEELYKCACSLEQLAMAIQQFDVDAKEPKECSTRMMFASTKMKEAGDELRGKKDKPKPKGKSWIKG</sequence>
<feature type="compositionally biased region" description="Basic residues" evidence="1">
    <location>
        <begin position="140"/>
        <end position="154"/>
    </location>
</feature>
<evidence type="ECO:0000256" key="1">
    <source>
        <dbReference type="SAM" id="MobiDB-lite"/>
    </source>
</evidence>
<dbReference type="AlphaFoldDB" id="A0A7S4UHI9"/>
<feature type="signal peptide" evidence="2">
    <location>
        <begin position="1"/>
        <end position="16"/>
    </location>
</feature>
<feature type="chain" id="PRO_5030623133" evidence="2">
    <location>
        <begin position="17"/>
        <end position="154"/>
    </location>
</feature>
<feature type="region of interest" description="Disordered" evidence="1">
    <location>
        <begin position="130"/>
        <end position="154"/>
    </location>
</feature>